<sequence>MASLLYPCADVKMSARDTRADQSQLHQGAAMAMSRRSWRLTAGVPGNLPLSPVSRHADGHHAKSTLSPR</sequence>
<evidence type="ECO:0000313" key="2">
    <source>
        <dbReference type="EMBL" id="CAM74854.1"/>
    </source>
</evidence>
<evidence type="ECO:0000256" key="1">
    <source>
        <dbReference type="SAM" id="MobiDB-lite"/>
    </source>
</evidence>
<dbReference type="EMBL" id="CU459003">
    <property type="protein sequence ID" value="CAM74854.1"/>
    <property type="molecule type" value="Genomic_DNA"/>
</dbReference>
<dbReference type="AlphaFoldDB" id="A4TW47"/>
<organism evidence="2">
    <name type="scientific">Magnetospirillum gryphiswaldense</name>
    <dbReference type="NCBI Taxonomy" id="55518"/>
    <lineage>
        <taxon>Bacteria</taxon>
        <taxon>Pseudomonadati</taxon>
        <taxon>Pseudomonadota</taxon>
        <taxon>Alphaproteobacteria</taxon>
        <taxon>Rhodospirillales</taxon>
        <taxon>Rhodospirillaceae</taxon>
        <taxon>Magnetospirillum</taxon>
    </lineage>
</organism>
<gene>
    <name evidence="2" type="ORF">MGR_3781</name>
</gene>
<name>A4TW47_9PROT</name>
<feature type="region of interest" description="Disordered" evidence="1">
    <location>
        <begin position="42"/>
        <end position="69"/>
    </location>
</feature>
<proteinExistence type="predicted"/>
<protein>
    <submittedName>
        <fullName evidence="2">Uncharacterized protein</fullName>
    </submittedName>
</protein>
<reference evidence="2" key="1">
    <citation type="journal article" date="2007" name="J. Bacteriol.">
        <title>Comparative genome analysis of four magnetotactic bacteria reveals a complex set of group-specific genes implicated in magnetosome biomineralization and function.</title>
        <authorList>
            <person name="Richter M."/>
            <person name="Kube M."/>
            <person name="Bazylinski D.A."/>
            <person name="Lombardot T."/>
            <person name="Gloeckner F.O."/>
            <person name="Reinhardt R."/>
            <person name="Schueler D."/>
        </authorList>
    </citation>
    <scope>NUCLEOTIDE SEQUENCE</scope>
    <source>
        <strain evidence="2">MSR-1</strain>
    </source>
</reference>
<accession>A4TW47</accession>